<dbReference type="PROSITE" id="PS51118">
    <property type="entry name" value="HTH_HXLR"/>
    <property type="match status" value="1"/>
</dbReference>
<sequence length="132" mass="14470">MSDELQSAYRLLAGDTFEARCPSRPIADQVMTRWGTLIVAALITGPHRFSALHQRIGGISQKMLSQNLKALARAGLVHRHVEATTPPQVTYSLTELGQSMAEPLCGLLTWFGAHTDELLAAQQRYDDNSPPS</sequence>
<reference evidence="5 6" key="1">
    <citation type="submission" date="2018-03" db="EMBL/GenBank/DDBJ databases">
        <title>Genomic Encyclopedia of Archaeal and Bacterial Type Strains, Phase II (KMG-II): from individual species to whole genera.</title>
        <authorList>
            <person name="Goeker M."/>
        </authorList>
    </citation>
    <scope>NUCLEOTIDE SEQUENCE [LARGE SCALE GENOMIC DNA]</scope>
    <source>
        <strain evidence="5 6">DSM 19711</strain>
    </source>
</reference>
<feature type="domain" description="HTH hxlR-type" evidence="4">
    <location>
        <begin position="21"/>
        <end position="119"/>
    </location>
</feature>
<dbReference type="EMBL" id="PVZF01000016">
    <property type="protein sequence ID" value="PRY10578.1"/>
    <property type="molecule type" value="Genomic_DNA"/>
</dbReference>
<dbReference type="AlphaFoldDB" id="A0A2T0QXH0"/>
<comment type="caution">
    <text evidence="5">The sequence shown here is derived from an EMBL/GenBank/DDBJ whole genome shotgun (WGS) entry which is preliminary data.</text>
</comment>
<name>A0A2T0QXH0_9ACTN</name>
<keyword evidence="3" id="KW-0804">Transcription</keyword>
<dbReference type="SUPFAM" id="SSF46785">
    <property type="entry name" value="Winged helix' DNA-binding domain"/>
    <property type="match status" value="1"/>
</dbReference>
<evidence type="ECO:0000256" key="1">
    <source>
        <dbReference type="ARBA" id="ARBA00023015"/>
    </source>
</evidence>
<evidence type="ECO:0000256" key="2">
    <source>
        <dbReference type="ARBA" id="ARBA00023125"/>
    </source>
</evidence>
<evidence type="ECO:0000313" key="6">
    <source>
        <dbReference type="Proteomes" id="UP000238083"/>
    </source>
</evidence>
<dbReference type="InterPro" id="IPR036390">
    <property type="entry name" value="WH_DNA-bd_sf"/>
</dbReference>
<gene>
    <name evidence="5" type="ORF">CLV37_116131</name>
</gene>
<evidence type="ECO:0000259" key="4">
    <source>
        <dbReference type="PROSITE" id="PS51118"/>
    </source>
</evidence>
<proteinExistence type="predicted"/>
<dbReference type="GO" id="GO:0003677">
    <property type="term" value="F:DNA binding"/>
    <property type="evidence" value="ECO:0007669"/>
    <property type="project" value="UniProtKB-KW"/>
</dbReference>
<dbReference type="Proteomes" id="UP000238083">
    <property type="component" value="Unassembled WGS sequence"/>
</dbReference>
<protein>
    <submittedName>
        <fullName evidence="5">HxlR family transcriptional regulator</fullName>
    </submittedName>
</protein>
<keyword evidence="2" id="KW-0238">DNA-binding</keyword>
<evidence type="ECO:0000313" key="5">
    <source>
        <dbReference type="EMBL" id="PRY10578.1"/>
    </source>
</evidence>
<evidence type="ECO:0000256" key="3">
    <source>
        <dbReference type="ARBA" id="ARBA00023163"/>
    </source>
</evidence>
<keyword evidence="1" id="KW-0805">Transcription regulation</keyword>
<dbReference type="PANTHER" id="PTHR33204:SF37">
    <property type="entry name" value="HTH-TYPE TRANSCRIPTIONAL REGULATOR YODB"/>
    <property type="match status" value="1"/>
</dbReference>
<dbReference type="InterPro" id="IPR036388">
    <property type="entry name" value="WH-like_DNA-bd_sf"/>
</dbReference>
<dbReference type="Gene3D" id="1.10.10.10">
    <property type="entry name" value="Winged helix-like DNA-binding domain superfamily/Winged helix DNA-binding domain"/>
    <property type="match status" value="1"/>
</dbReference>
<accession>A0A2T0QXH0</accession>
<dbReference type="PANTHER" id="PTHR33204">
    <property type="entry name" value="TRANSCRIPTIONAL REGULATOR, MARR FAMILY"/>
    <property type="match status" value="1"/>
</dbReference>
<organism evidence="5 6">
    <name type="scientific">Kineococcus rhizosphaerae</name>
    <dbReference type="NCBI Taxonomy" id="559628"/>
    <lineage>
        <taxon>Bacteria</taxon>
        <taxon>Bacillati</taxon>
        <taxon>Actinomycetota</taxon>
        <taxon>Actinomycetes</taxon>
        <taxon>Kineosporiales</taxon>
        <taxon>Kineosporiaceae</taxon>
        <taxon>Kineococcus</taxon>
    </lineage>
</organism>
<keyword evidence="6" id="KW-1185">Reference proteome</keyword>
<dbReference type="InterPro" id="IPR002577">
    <property type="entry name" value="HTH_HxlR"/>
</dbReference>
<dbReference type="Pfam" id="PF01638">
    <property type="entry name" value="HxlR"/>
    <property type="match status" value="1"/>
</dbReference>